<gene>
    <name evidence="6" type="ORF">NCTC12204_01707</name>
</gene>
<evidence type="ECO:0000256" key="2">
    <source>
        <dbReference type="ARBA" id="ARBA00022692"/>
    </source>
</evidence>
<proteinExistence type="predicted"/>
<comment type="caution">
    <text evidence="6">The sequence shown here is derived from an EMBL/GenBank/DDBJ whole genome shotgun (WGS) entry which is preliminary data.</text>
</comment>
<keyword evidence="4" id="KW-0472">Membrane</keyword>
<evidence type="ECO:0000313" key="7">
    <source>
        <dbReference type="Proteomes" id="UP000352698"/>
    </source>
</evidence>
<dbReference type="Pfam" id="PF04932">
    <property type="entry name" value="Wzy_C"/>
    <property type="match status" value="1"/>
</dbReference>
<dbReference type="GO" id="GO:0016020">
    <property type="term" value="C:membrane"/>
    <property type="evidence" value="ECO:0007669"/>
    <property type="project" value="UniProtKB-SubCell"/>
</dbReference>
<evidence type="ECO:0000256" key="1">
    <source>
        <dbReference type="ARBA" id="ARBA00004141"/>
    </source>
</evidence>
<dbReference type="Proteomes" id="UP000352698">
    <property type="component" value="Unassembled WGS sequence"/>
</dbReference>
<keyword evidence="3" id="KW-1133">Transmembrane helix</keyword>
<organism evidence="6 7">
    <name type="scientific">Enterococcus hirae</name>
    <dbReference type="NCBI Taxonomy" id="1354"/>
    <lineage>
        <taxon>Bacteria</taxon>
        <taxon>Bacillati</taxon>
        <taxon>Bacillota</taxon>
        <taxon>Bacilli</taxon>
        <taxon>Lactobacillales</taxon>
        <taxon>Enterococcaceae</taxon>
        <taxon>Enterococcus</taxon>
    </lineage>
</organism>
<dbReference type="RefSeq" id="WP_010737786.1">
    <property type="nucleotide sequence ID" value="NZ_AP027299.1"/>
</dbReference>
<keyword evidence="2" id="KW-0812">Transmembrane</keyword>
<sequence length="426" mass="47984">MKTIEANGYSSIDELTKSNQKILGRLFYLLGFTLCISRVFFGINMSISDVFMVLLVGYLLLMKKVVFSKQLVLFFIGVICWRLLSTILLSSWVDTSVSLFSVIMTGQKFFVNLLYLILTISILHINPELKKDFLSGVKVGTLFFGCLSMFIFLVAPASLKSFVLFGDLRLKGFMNDPNYFAYLQTCGYCIWYLRPFKGKWKNLIAFMGYTFCILLSASKTGVVAFLVINLLFLIQKLFRKNINVKHLVMTIMTASVLIIGTHFLFADYVSNLIARFLSIPQFVRFEGVFTNFYGAIVAGGSGRTEAWKTAQLLLTRTHFMGIGFVDYSSVALSVSGSPTIAHNTFLQIAVEWGIVPAMMGMLLVFGQFVRKLLLKKWLLCLLILANIIFSFSISLQNSRLLWILVGLLVVKEQGSLVNGKKEQSND</sequence>
<evidence type="ECO:0000313" key="6">
    <source>
        <dbReference type="EMBL" id="VTQ65368.1"/>
    </source>
</evidence>
<dbReference type="InterPro" id="IPR007016">
    <property type="entry name" value="O-antigen_ligase-rel_domated"/>
</dbReference>
<dbReference type="InterPro" id="IPR051533">
    <property type="entry name" value="WaaL-like"/>
</dbReference>
<comment type="subcellular location">
    <subcellularLocation>
        <location evidence="1">Membrane</location>
        <topology evidence="1">Multi-pass membrane protein</topology>
    </subcellularLocation>
</comment>
<protein>
    <submittedName>
        <fullName evidence="6">Lipid A core - O-antigen ligase and related enzymes</fullName>
    </submittedName>
</protein>
<feature type="domain" description="O-antigen ligase-related" evidence="5">
    <location>
        <begin position="206"/>
        <end position="355"/>
    </location>
</feature>
<dbReference type="PANTHER" id="PTHR37422:SF13">
    <property type="entry name" value="LIPOPOLYSACCHARIDE BIOSYNTHESIS PROTEIN PA4999-RELATED"/>
    <property type="match status" value="1"/>
</dbReference>
<reference evidence="6 7" key="1">
    <citation type="submission" date="2019-05" db="EMBL/GenBank/DDBJ databases">
        <authorList>
            <consortium name="Pathogen Informatics"/>
        </authorList>
    </citation>
    <scope>NUCLEOTIDE SEQUENCE [LARGE SCALE GENOMIC DNA]</scope>
    <source>
        <strain evidence="6 7">NCTC12204</strain>
    </source>
</reference>
<evidence type="ECO:0000259" key="5">
    <source>
        <dbReference type="Pfam" id="PF04932"/>
    </source>
</evidence>
<accession>A0A449ECR9</accession>
<dbReference type="PANTHER" id="PTHR37422">
    <property type="entry name" value="TEICHURONIC ACID BIOSYNTHESIS PROTEIN TUAE"/>
    <property type="match status" value="1"/>
</dbReference>
<dbReference type="EMBL" id="CABEEP010000001">
    <property type="protein sequence ID" value="VTQ65368.1"/>
    <property type="molecule type" value="Genomic_DNA"/>
</dbReference>
<dbReference type="AlphaFoldDB" id="A0A449ECR9"/>
<keyword evidence="6" id="KW-0436">Ligase</keyword>
<evidence type="ECO:0000256" key="4">
    <source>
        <dbReference type="ARBA" id="ARBA00023136"/>
    </source>
</evidence>
<dbReference type="GO" id="GO:0016874">
    <property type="term" value="F:ligase activity"/>
    <property type="evidence" value="ECO:0007669"/>
    <property type="project" value="UniProtKB-KW"/>
</dbReference>
<evidence type="ECO:0000256" key="3">
    <source>
        <dbReference type="ARBA" id="ARBA00022989"/>
    </source>
</evidence>
<name>A0A449ECR9_ENTHR</name>